<comment type="caution">
    <text evidence="2">The sequence shown here is derived from an EMBL/GenBank/DDBJ whole genome shotgun (WGS) entry which is preliminary data.</text>
</comment>
<evidence type="ECO:0000256" key="1">
    <source>
        <dbReference type="SAM" id="SignalP"/>
    </source>
</evidence>
<keyword evidence="1" id="KW-0732">Signal</keyword>
<feature type="signal peptide" evidence="1">
    <location>
        <begin position="1"/>
        <end position="26"/>
    </location>
</feature>
<reference evidence="2 3" key="1">
    <citation type="submission" date="2020-05" db="EMBL/GenBank/DDBJ databases">
        <title>Aquincola sp. isolate from soil.</title>
        <authorList>
            <person name="Han J."/>
            <person name="Kim D.-U."/>
        </authorList>
    </citation>
    <scope>NUCLEOTIDE SEQUENCE [LARGE SCALE GENOMIC DNA]</scope>
    <source>
        <strain evidence="2 3">S2</strain>
    </source>
</reference>
<feature type="chain" id="PRO_5046522100" evidence="1">
    <location>
        <begin position="27"/>
        <end position="129"/>
    </location>
</feature>
<evidence type="ECO:0000313" key="3">
    <source>
        <dbReference type="Proteomes" id="UP000737171"/>
    </source>
</evidence>
<name>A0ABX2ERW4_9BURK</name>
<organism evidence="2 3">
    <name type="scientific">Pseudaquabacterium terrae</name>
    <dbReference type="NCBI Taxonomy" id="2732868"/>
    <lineage>
        <taxon>Bacteria</taxon>
        <taxon>Pseudomonadati</taxon>
        <taxon>Pseudomonadota</taxon>
        <taxon>Betaproteobacteria</taxon>
        <taxon>Burkholderiales</taxon>
        <taxon>Sphaerotilaceae</taxon>
        <taxon>Pseudaquabacterium</taxon>
    </lineage>
</organism>
<accession>A0ABX2ERW4</accession>
<dbReference type="Proteomes" id="UP000737171">
    <property type="component" value="Unassembled WGS sequence"/>
</dbReference>
<gene>
    <name evidence="2" type="ORF">HLB44_29820</name>
</gene>
<dbReference type="EMBL" id="JABRWJ010000010">
    <property type="protein sequence ID" value="NRF71199.1"/>
    <property type="molecule type" value="Genomic_DNA"/>
</dbReference>
<evidence type="ECO:0000313" key="2">
    <source>
        <dbReference type="EMBL" id="NRF71199.1"/>
    </source>
</evidence>
<keyword evidence="3" id="KW-1185">Reference proteome</keyword>
<dbReference type="RefSeq" id="WP_173131873.1">
    <property type="nucleotide sequence ID" value="NZ_JABRWJ010000010.1"/>
</dbReference>
<proteinExistence type="predicted"/>
<sequence>MTKTSTWRRNAGVLLILGSASGTALAEIIDIGWDANGRFERTTTVAPGKFAEVCGPLRKGKAIEWAFDADAALDFNIHYHQGKKVVFPAKQDAVVKRNGKLAVKRDQDYCWMWTNKSSSDVALRLTLKQ</sequence>
<protein>
    <submittedName>
        <fullName evidence="2">Uncharacterized protein</fullName>
    </submittedName>
</protein>